<feature type="compositionally biased region" description="Basic residues" evidence="8">
    <location>
        <begin position="242"/>
        <end position="252"/>
    </location>
</feature>
<dbReference type="OrthoDB" id="25675at2759"/>
<dbReference type="EMBL" id="WHVB01000007">
    <property type="protein sequence ID" value="KAF8481234.1"/>
    <property type="molecule type" value="Genomic_DNA"/>
</dbReference>
<dbReference type="SUPFAM" id="SSF88723">
    <property type="entry name" value="PIN domain-like"/>
    <property type="match status" value="1"/>
</dbReference>
<proteinExistence type="inferred from homology"/>
<evidence type="ECO:0000256" key="5">
    <source>
        <dbReference type="ARBA" id="ARBA00037300"/>
    </source>
</evidence>
<dbReference type="Pfam" id="PF04900">
    <property type="entry name" value="Fcf1"/>
    <property type="match status" value="1"/>
</dbReference>
<feature type="region of interest" description="Disordered" evidence="8">
    <location>
        <begin position="154"/>
        <end position="260"/>
    </location>
</feature>
<evidence type="ECO:0000259" key="9">
    <source>
        <dbReference type="Pfam" id="PF24779"/>
    </source>
</evidence>
<protein>
    <recommendedName>
        <fullName evidence="7">U three protein 23</fullName>
    </recommendedName>
</protein>
<name>A0A9P5MXT4_9AGAM</name>
<dbReference type="CDD" id="cd09865">
    <property type="entry name" value="PIN_ScUtp23p-like"/>
    <property type="match status" value="1"/>
</dbReference>
<dbReference type="Pfam" id="PF24779">
    <property type="entry name" value="UTP23_sensor"/>
    <property type="match status" value="1"/>
</dbReference>
<evidence type="ECO:0000256" key="7">
    <source>
        <dbReference type="ARBA" id="ARBA00076388"/>
    </source>
</evidence>
<sequence>MRQIRSKAYRKLMAMYCTSFGFRQPYQVLVDSEMCETAVSQKIDLLARMESVLVGSVKMMITQCCIHELYIQGKSHQPAVDLAKSFERRKCNHKEAIPGNECIASVMGETNQHRYAVATQSHPLRVNLRAIPGVPIVHINRSVMVLEPASDATLQSKQRAEKDALGPSTSEKAMLNAVTPQVEPVVKRKKAPKGPNPLSVKKKVPKGTVPVTTRVEKADVRSKRKREEADDVDGASVEAQPKPKRRRRHKAASRLAERSN</sequence>
<evidence type="ECO:0000256" key="1">
    <source>
        <dbReference type="ARBA" id="ARBA00004604"/>
    </source>
</evidence>
<dbReference type="GO" id="GO:0006364">
    <property type="term" value="P:rRNA processing"/>
    <property type="evidence" value="ECO:0007669"/>
    <property type="project" value="UniProtKB-KW"/>
</dbReference>
<reference evidence="10" key="2">
    <citation type="journal article" date="2020" name="Nat. Commun.">
        <title>Large-scale genome sequencing of mycorrhizal fungi provides insights into the early evolution of symbiotic traits.</title>
        <authorList>
            <person name="Miyauchi S."/>
            <person name="Kiss E."/>
            <person name="Kuo A."/>
            <person name="Drula E."/>
            <person name="Kohler A."/>
            <person name="Sanchez-Garcia M."/>
            <person name="Morin E."/>
            <person name="Andreopoulos B."/>
            <person name="Barry K.W."/>
            <person name="Bonito G."/>
            <person name="Buee M."/>
            <person name="Carver A."/>
            <person name="Chen C."/>
            <person name="Cichocki N."/>
            <person name="Clum A."/>
            <person name="Culley D."/>
            <person name="Crous P.W."/>
            <person name="Fauchery L."/>
            <person name="Girlanda M."/>
            <person name="Hayes R.D."/>
            <person name="Keri Z."/>
            <person name="LaButti K."/>
            <person name="Lipzen A."/>
            <person name="Lombard V."/>
            <person name="Magnuson J."/>
            <person name="Maillard F."/>
            <person name="Murat C."/>
            <person name="Nolan M."/>
            <person name="Ohm R.A."/>
            <person name="Pangilinan J."/>
            <person name="Pereira M.F."/>
            <person name="Perotto S."/>
            <person name="Peter M."/>
            <person name="Pfister S."/>
            <person name="Riley R."/>
            <person name="Sitrit Y."/>
            <person name="Stielow J.B."/>
            <person name="Szollosi G."/>
            <person name="Zifcakova L."/>
            <person name="Stursova M."/>
            <person name="Spatafora J.W."/>
            <person name="Tedersoo L."/>
            <person name="Vaario L.M."/>
            <person name="Yamada A."/>
            <person name="Yan M."/>
            <person name="Wang P."/>
            <person name="Xu J."/>
            <person name="Bruns T."/>
            <person name="Baldrian P."/>
            <person name="Vilgalys R."/>
            <person name="Dunand C."/>
            <person name="Henrissat B."/>
            <person name="Grigoriev I.V."/>
            <person name="Hibbett D."/>
            <person name="Nagy L.G."/>
            <person name="Martin F.M."/>
        </authorList>
    </citation>
    <scope>NUCLEOTIDE SEQUENCE</scope>
    <source>
        <strain evidence="10">Prilba</strain>
    </source>
</reference>
<dbReference type="InterPro" id="IPR006984">
    <property type="entry name" value="Fcf1/UTP23"/>
</dbReference>
<comment type="function">
    <text evidence="5">Involved in rRNA-processing and ribosome biogenesis.</text>
</comment>
<evidence type="ECO:0000256" key="2">
    <source>
        <dbReference type="ARBA" id="ARBA00022517"/>
    </source>
</evidence>
<evidence type="ECO:0000313" key="10">
    <source>
        <dbReference type="EMBL" id="KAF8481234.1"/>
    </source>
</evidence>
<evidence type="ECO:0000313" key="11">
    <source>
        <dbReference type="Proteomes" id="UP000759537"/>
    </source>
</evidence>
<keyword evidence="3" id="KW-0698">rRNA processing</keyword>
<feature type="domain" description="UTP23 sensor motif region" evidence="9">
    <location>
        <begin position="187"/>
        <end position="203"/>
    </location>
</feature>
<keyword evidence="4" id="KW-0539">Nucleus</keyword>
<evidence type="ECO:0000256" key="4">
    <source>
        <dbReference type="ARBA" id="ARBA00023242"/>
    </source>
</evidence>
<dbReference type="Proteomes" id="UP000759537">
    <property type="component" value="Unassembled WGS sequence"/>
</dbReference>
<dbReference type="PANTHER" id="PTHR12416">
    <property type="entry name" value="RRNA-PROCESSING PROTEIN UTP23 HOMOLOG"/>
    <property type="match status" value="1"/>
</dbReference>
<accession>A0A9P5MXT4</accession>
<keyword evidence="11" id="KW-1185">Reference proteome</keyword>
<comment type="subcellular location">
    <subcellularLocation>
        <location evidence="1">Nucleus</location>
        <location evidence="1">Nucleolus</location>
    </subcellularLocation>
</comment>
<dbReference type="Gene3D" id="3.40.50.1010">
    <property type="entry name" value="5'-nuclease"/>
    <property type="match status" value="1"/>
</dbReference>
<dbReference type="GO" id="GO:0032040">
    <property type="term" value="C:small-subunit processome"/>
    <property type="evidence" value="ECO:0007669"/>
    <property type="project" value="InterPro"/>
</dbReference>
<gene>
    <name evidence="10" type="ORF">DFH94DRAFT_447186</name>
</gene>
<comment type="similarity">
    <text evidence="6">Belongs to the UTP23/FCF1 family. UTP23 subfamily.</text>
</comment>
<organism evidence="10 11">
    <name type="scientific">Russula ochroleuca</name>
    <dbReference type="NCBI Taxonomy" id="152965"/>
    <lineage>
        <taxon>Eukaryota</taxon>
        <taxon>Fungi</taxon>
        <taxon>Dikarya</taxon>
        <taxon>Basidiomycota</taxon>
        <taxon>Agaricomycotina</taxon>
        <taxon>Agaricomycetes</taxon>
        <taxon>Russulales</taxon>
        <taxon>Russulaceae</taxon>
        <taxon>Russula</taxon>
    </lineage>
</organism>
<feature type="compositionally biased region" description="Basic and acidic residues" evidence="8">
    <location>
        <begin position="214"/>
        <end position="228"/>
    </location>
</feature>
<comment type="caution">
    <text evidence="10">The sequence shown here is derived from an EMBL/GenBank/DDBJ whole genome shotgun (WGS) entry which is preliminary data.</text>
</comment>
<dbReference type="FunFam" id="3.40.50.1010:FF:000006">
    <property type="entry name" value="rRNA-processing protein UTP23 homolog"/>
    <property type="match status" value="1"/>
</dbReference>
<dbReference type="InterPro" id="IPR057776">
    <property type="entry name" value="UTP23_sensor"/>
</dbReference>
<reference evidence="10" key="1">
    <citation type="submission" date="2019-10" db="EMBL/GenBank/DDBJ databases">
        <authorList>
            <consortium name="DOE Joint Genome Institute"/>
            <person name="Kuo A."/>
            <person name="Miyauchi S."/>
            <person name="Kiss E."/>
            <person name="Drula E."/>
            <person name="Kohler A."/>
            <person name="Sanchez-Garcia M."/>
            <person name="Andreopoulos B."/>
            <person name="Barry K.W."/>
            <person name="Bonito G."/>
            <person name="Buee M."/>
            <person name="Carver A."/>
            <person name="Chen C."/>
            <person name="Cichocki N."/>
            <person name="Clum A."/>
            <person name="Culley D."/>
            <person name="Crous P.W."/>
            <person name="Fauchery L."/>
            <person name="Girlanda M."/>
            <person name="Hayes R."/>
            <person name="Keri Z."/>
            <person name="LaButti K."/>
            <person name="Lipzen A."/>
            <person name="Lombard V."/>
            <person name="Magnuson J."/>
            <person name="Maillard F."/>
            <person name="Morin E."/>
            <person name="Murat C."/>
            <person name="Nolan M."/>
            <person name="Ohm R."/>
            <person name="Pangilinan J."/>
            <person name="Pereira M."/>
            <person name="Perotto S."/>
            <person name="Peter M."/>
            <person name="Riley R."/>
            <person name="Sitrit Y."/>
            <person name="Stielow B."/>
            <person name="Szollosi G."/>
            <person name="Zifcakova L."/>
            <person name="Stursova M."/>
            <person name="Spatafora J.W."/>
            <person name="Tedersoo L."/>
            <person name="Vaario L.-M."/>
            <person name="Yamada A."/>
            <person name="Yan M."/>
            <person name="Wang P."/>
            <person name="Xu J."/>
            <person name="Bruns T."/>
            <person name="Baldrian P."/>
            <person name="Vilgalys R."/>
            <person name="Henrissat B."/>
            <person name="Grigoriev I.V."/>
            <person name="Hibbett D."/>
            <person name="Nagy L.G."/>
            <person name="Martin F.M."/>
        </authorList>
    </citation>
    <scope>NUCLEOTIDE SEQUENCE</scope>
    <source>
        <strain evidence="10">Prilba</strain>
    </source>
</reference>
<evidence type="ECO:0000256" key="6">
    <source>
        <dbReference type="ARBA" id="ARBA00038503"/>
    </source>
</evidence>
<keyword evidence="2" id="KW-0690">Ribosome biogenesis</keyword>
<evidence type="ECO:0000256" key="8">
    <source>
        <dbReference type="SAM" id="MobiDB-lite"/>
    </source>
</evidence>
<dbReference type="AlphaFoldDB" id="A0A9P5MXT4"/>
<dbReference type="InterPro" id="IPR029060">
    <property type="entry name" value="PIN-like_dom_sf"/>
</dbReference>
<evidence type="ECO:0000256" key="3">
    <source>
        <dbReference type="ARBA" id="ARBA00022552"/>
    </source>
</evidence>